<reference evidence="8" key="1">
    <citation type="submission" date="2020-08" db="EMBL/GenBank/DDBJ databases">
        <title>Multicomponent nature underlies the extraordinary mechanical properties of spider dragline silk.</title>
        <authorList>
            <person name="Kono N."/>
            <person name="Nakamura H."/>
            <person name="Mori M."/>
            <person name="Yoshida Y."/>
            <person name="Ohtoshi R."/>
            <person name="Malay A.D."/>
            <person name="Moran D.A.P."/>
            <person name="Tomita M."/>
            <person name="Numata K."/>
            <person name="Arakawa K."/>
        </authorList>
    </citation>
    <scope>NUCLEOTIDE SEQUENCE</scope>
</reference>
<dbReference type="Gene3D" id="1.20.1070.10">
    <property type="entry name" value="Rhodopsin 7-helix transmembrane proteins"/>
    <property type="match status" value="1"/>
</dbReference>
<dbReference type="InterPro" id="IPR017981">
    <property type="entry name" value="GPCR_2-like_7TM"/>
</dbReference>
<evidence type="ECO:0000256" key="2">
    <source>
        <dbReference type="ARBA" id="ARBA00022692"/>
    </source>
</evidence>
<gene>
    <name evidence="8" type="primary">mth2_0</name>
    <name evidence="8" type="ORF">NPIL_61511</name>
</gene>
<feature type="transmembrane region" description="Helical" evidence="5">
    <location>
        <begin position="240"/>
        <end position="261"/>
    </location>
</feature>
<name>A0A8X6TIA2_NEPPI</name>
<evidence type="ECO:0000256" key="3">
    <source>
        <dbReference type="ARBA" id="ARBA00022989"/>
    </source>
</evidence>
<accession>A0A8X6TIA2</accession>
<feature type="chain" id="PRO_5036488012" evidence="6">
    <location>
        <begin position="24"/>
        <end position="442"/>
    </location>
</feature>
<keyword evidence="8" id="KW-0675">Receptor</keyword>
<protein>
    <submittedName>
        <fullName evidence="8">G-protein coupled receptor Mth2</fullName>
    </submittedName>
</protein>
<evidence type="ECO:0000256" key="1">
    <source>
        <dbReference type="ARBA" id="ARBA00004141"/>
    </source>
</evidence>
<dbReference type="PROSITE" id="PS50261">
    <property type="entry name" value="G_PROTEIN_RECEP_F2_4"/>
    <property type="match status" value="1"/>
</dbReference>
<keyword evidence="9" id="KW-1185">Reference proteome</keyword>
<feature type="transmembrane region" description="Helical" evidence="5">
    <location>
        <begin position="126"/>
        <end position="145"/>
    </location>
</feature>
<dbReference type="InterPro" id="IPR053231">
    <property type="entry name" value="GPCR_LN-TM7"/>
</dbReference>
<evidence type="ECO:0000259" key="7">
    <source>
        <dbReference type="PROSITE" id="PS50261"/>
    </source>
</evidence>
<evidence type="ECO:0000256" key="5">
    <source>
        <dbReference type="SAM" id="Phobius"/>
    </source>
</evidence>
<feature type="signal peptide" evidence="6">
    <location>
        <begin position="1"/>
        <end position="23"/>
    </location>
</feature>
<dbReference type="PANTHER" id="PTHR45902">
    <property type="entry name" value="LATROPHILIN RECEPTOR-LIKE PROTEIN A"/>
    <property type="match status" value="1"/>
</dbReference>
<dbReference type="PANTHER" id="PTHR45902:SF4">
    <property type="entry name" value="G-PROTEIN COUPLED RECEPTORS FAMILY 2 PROFILE 2 DOMAIN-CONTAINING PROTEIN"/>
    <property type="match status" value="1"/>
</dbReference>
<feature type="transmembrane region" description="Helical" evidence="5">
    <location>
        <begin position="336"/>
        <end position="357"/>
    </location>
</feature>
<dbReference type="OrthoDB" id="6433424at2759"/>
<proteinExistence type="predicted"/>
<dbReference type="InterPro" id="IPR000832">
    <property type="entry name" value="GPCR_2_secretin-like"/>
</dbReference>
<dbReference type="GO" id="GO:0007166">
    <property type="term" value="P:cell surface receptor signaling pathway"/>
    <property type="evidence" value="ECO:0007669"/>
    <property type="project" value="InterPro"/>
</dbReference>
<comment type="subcellular location">
    <subcellularLocation>
        <location evidence="1">Membrane</location>
        <topology evidence="1">Multi-pass membrane protein</topology>
    </subcellularLocation>
</comment>
<organism evidence="8 9">
    <name type="scientific">Nephila pilipes</name>
    <name type="common">Giant wood spider</name>
    <name type="synonym">Nephila maculata</name>
    <dbReference type="NCBI Taxonomy" id="299642"/>
    <lineage>
        <taxon>Eukaryota</taxon>
        <taxon>Metazoa</taxon>
        <taxon>Ecdysozoa</taxon>
        <taxon>Arthropoda</taxon>
        <taxon>Chelicerata</taxon>
        <taxon>Arachnida</taxon>
        <taxon>Araneae</taxon>
        <taxon>Araneomorphae</taxon>
        <taxon>Entelegynae</taxon>
        <taxon>Araneoidea</taxon>
        <taxon>Nephilidae</taxon>
        <taxon>Nephila</taxon>
    </lineage>
</organism>
<dbReference type="Pfam" id="PF00002">
    <property type="entry name" value="7tm_2"/>
    <property type="match status" value="1"/>
</dbReference>
<dbReference type="GO" id="GO:0004930">
    <property type="term" value="F:G protein-coupled receptor activity"/>
    <property type="evidence" value="ECO:0007669"/>
    <property type="project" value="InterPro"/>
</dbReference>
<comment type="caution">
    <text evidence="8">The sequence shown here is derived from an EMBL/GenBank/DDBJ whole genome shotgun (WGS) entry which is preliminary data.</text>
</comment>
<evidence type="ECO:0000313" key="8">
    <source>
        <dbReference type="EMBL" id="GFT11295.1"/>
    </source>
</evidence>
<keyword evidence="2 5" id="KW-0812">Transmembrane</keyword>
<dbReference type="GO" id="GO:0016020">
    <property type="term" value="C:membrane"/>
    <property type="evidence" value="ECO:0007669"/>
    <property type="project" value="UniProtKB-SubCell"/>
</dbReference>
<evidence type="ECO:0000256" key="4">
    <source>
        <dbReference type="ARBA" id="ARBA00023136"/>
    </source>
</evidence>
<dbReference type="Proteomes" id="UP000887013">
    <property type="component" value="Unassembled WGS sequence"/>
</dbReference>
<evidence type="ECO:0000313" key="9">
    <source>
        <dbReference type="Proteomes" id="UP000887013"/>
    </source>
</evidence>
<dbReference type="AlphaFoldDB" id="A0A8X6TIA2"/>
<feature type="domain" description="G-protein coupled receptors family 2 profile 2" evidence="7">
    <location>
        <begin position="120"/>
        <end position="387"/>
    </location>
</feature>
<feature type="transmembrane region" description="Helical" evidence="5">
    <location>
        <begin position="287"/>
        <end position="315"/>
    </location>
</feature>
<feature type="transmembrane region" description="Helical" evidence="5">
    <location>
        <begin position="363"/>
        <end position="385"/>
    </location>
</feature>
<evidence type="ECO:0000256" key="6">
    <source>
        <dbReference type="SAM" id="SignalP"/>
    </source>
</evidence>
<dbReference type="EMBL" id="BMAW01008938">
    <property type="protein sequence ID" value="GFT11295.1"/>
    <property type="molecule type" value="Genomic_DNA"/>
</dbReference>
<keyword evidence="3 5" id="KW-1133">Transmembrane helix</keyword>
<dbReference type="CDD" id="cd15039">
    <property type="entry name" value="7tmB3_Methuselah-like"/>
    <property type="match status" value="1"/>
</dbReference>
<feature type="transmembrane region" description="Helical" evidence="5">
    <location>
        <begin position="157"/>
        <end position="180"/>
    </location>
</feature>
<feature type="transmembrane region" description="Helical" evidence="5">
    <location>
        <begin position="186"/>
        <end position="206"/>
    </location>
</feature>
<keyword evidence="4 5" id="KW-0472">Membrane</keyword>
<keyword evidence="6" id="KW-0732">Signal</keyword>
<sequence length="442" mass="51366">MHKKVLSIALLEALLSFSHKNASTEIFTTLDRTEESNFTLISSDNDIYFEKHESLKTCYSFDLSPEEYILFPNKTAFVPNYKRMYEEHSYILHDDHLRICPPPEVFEEDLVLSSTAPVSLRNFSKLGLGVSMVFLFIHIVVFALVPNLKSLHEWNLASLCVSLFVSYFILLCFDISYVQYSAGFCIATAVLTLFFFFASLLWMNIISFDIFRSIRIAVKNLSITNKVIVLHNKKFKMKRYVINNFISWGIALVFTVAAIIADNVQGIDKSIKPHFKTHCWFKTKYSFLLYFGIPISVLIVLNFILFGFTACTIYLNRSQLRIEQMKKDHCMIRQHYLIFLKLAIITGATWITGVLALVLNFIWLWNLFIVMHILQGSFIFIAFTCSEKVRKHLKSTLFRERTTAEGMQLEPSFKSYLRFSKFTKKDLNIPLDTQIKLVPCYR</sequence>